<keyword evidence="1" id="KW-1133">Transmembrane helix</keyword>
<reference evidence="4" key="1">
    <citation type="journal article" date="2012" name="Proc. Natl. Acad. Sci. U.S.A.">
        <title>Antigenic diversity is generated by distinct evolutionary mechanisms in African trypanosome species.</title>
        <authorList>
            <person name="Jackson A.P."/>
            <person name="Berry A."/>
            <person name="Aslett M."/>
            <person name="Allison H.C."/>
            <person name="Burton P."/>
            <person name="Vavrova-Anderson J."/>
            <person name="Brown R."/>
            <person name="Browne H."/>
            <person name="Corton N."/>
            <person name="Hauser H."/>
            <person name="Gamble J."/>
            <person name="Gilderthorp R."/>
            <person name="Marcello L."/>
            <person name="McQuillan J."/>
            <person name="Otto T.D."/>
            <person name="Quail M.A."/>
            <person name="Sanders M.J."/>
            <person name="van Tonder A."/>
            <person name="Ginger M.L."/>
            <person name="Field M.C."/>
            <person name="Barry J.D."/>
            <person name="Hertz-Fowler C."/>
            <person name="Berriman M."/>
        </authorList>
    </citation>
    <scope>NUCLEOTIDE SEQUENCE</scope>
    <source>
        <strain evidence="4">IL3000</strain>
    </source>
</reference>
<dbReference type="SUPFAM" id="SSF52833">
    <property type="entry name" value="Thioredoxin-like"/>
    <property type="match status" value="1"/>
</dbReference>
<proteinExistence type="predicted"/>
<dbReference type="GO" id="GO:0005737">
    <property type="term" value="C:cytoplasm"/>
    <property type="evidence" value="ECO:0007669"/>
    <property type="project" value="TreeGrafter"/>
</dbReference>
<dbReference type="InterPro" id="IPR040079">
    <property type="entry name" value="Glutathione_S-Trfase"/>
</dbReference>
<evidence type="ECO:0000256" key="1">
    <source>
        <dbReference type="SAM" id="Phobius"/>
    </source>
</evidence>
<dbReference type="EMBL" id="HE575321">
    <property type="protein sequence ID" value="CCC92420.1"/>
    <property type="molecule type" value="Genomic_DNA"/>
</dbReference>
<keyword evidence="1" id="KW-0812">Transmembrane</keyword>
<evidence type="ECO:0008006" key="5">
    <source>
        <dbReference type="Google" id="ProtNLM"/>
    </source>
</evidence>
<dbReference type="VEuPathDB" id="TriTrypDB:TcIL3000_8_6470"/>
<sequence length="308" mass="35110">MLQAAYRDCSLWYAAVASAACGYLAYKCVKLLRIIRGRVTEQMMLDDLQHGVVHLFIHPRWPHGPNYFLHCLKVETFLRLAKVSYIVYLTTNSSLSPNGKLPFIVYDNVKIGGSEAILHYLTNEFHANLDNDLSDEDHAVGRAVTRMVETSLNYGLQRLLLINQPEVLEVMLEDGLGQSGKGTQQMVESMRCDLIETLEVLGECDQSQIDFRRRFFQEVKSLEVLLQKRTFLLGDFPTSYDATVFAWLHVAFAVVQRRKELIPVLALSKPLAAYVERMELVAFPDMESVSGCNHSQRFIPHTCEHKCH</sequence>
<evidence type="ECO:0000259" key="2">
    <source>
        <dbReference type="Pfam" id="PF17171"/>
    </source>
</evidence>
<feature type="transmembrane region" description="Helical" evidence="1">
    <location>
        <begin position="12"/>
        <end position="29"/>
    </location>
</feature>
<dbReference type="Gene3D" id="3.40.30.10">
    <property type="entry name" value="Glutaredoxin"/>
    <property type="match status" value="1"/>
</dbReference>
<organism evidence="4">
    <name type="scientific">Trypanosoma congolense (strain IL3000)</name>
    <dbReference type="NCBI Taxonomy" id="1068625"/>
    <lineage>
        <taxon>Eukaryota</taxon>
        <taxon>Discoba</taxon>
        <taxon>Euglenozoa</taxon>
        <taxon>Kinetoplastea</taxon>
        <taxon>Metakinetoplastina</taxon>
        <taxon>Trypanosomatida</taxon>
        <taxon>Trypanosomatidae</taxon>
        <taxon>Trypanosoma</taxon>
        <taxon>Nannomonas</taxon>
    </lineage>
</organism>
<dbReference type="PANTHER" id="PTHR12289">
    <property type="entry name" value="METAXIN RELATED"/>
    <property type="match status" value="1"/>
</dbReference>
<dbReference type="SFLD" id="SFLDS00019">
    <property type="entry name" value="Glutathione_Transferase_(cytos"/>
    <property type="match status" value="1"/>
</dbReference>
<evidence type="ECO:0000259" key="3">
    <source>
        <dbReference type="Pfam" id="PF17172"/>
    </source>
</evidence>
<keyword evidence="1" id="KW-0472">Membrane</keyword>
<dbReference type="PROSITE" id="PS51257">
    <property type="entry name" value="PROKAR_LIPOPROTEIN"/>
    <property type="match status" value="1"/>
</dbReference>
<evidence type="ECO:0000313" key="4">
    <source>
        <dbReference type="EMBL" id="CCC92420.1"/>
    </source>
</evidence>
<protein>
    <recommendedName>
        <fullName evidence="5">Thioredoxin-like fold domain-containing protein</fullName>
    </recommendedName>
</protein>
<feature type="domain" description="Metaxin glutathione S-transferase" evidence="2">
    <location>
        <begin position="219"/>
        <end position="278"/>
    </location>
</feature>
<dbReference type="PANTHER" id="PTHR12289:SF41">
    <property type="entry name" value="FAILED AXON CONNECTIONS-RELATED"/>
    <property type="match status" value="1"/>
</dbReference>
<dbReference type="InterPro" id="IPR012336">
    <property type="entry name" value="Thioredoxin-like_fold"/>
</dbReference>
<dbReference type="Pfam" id="PF17171">
    <property type="entry name" value="GST_C_6"/>
    <property type="match status" value="1"/>
</dbReference>
<dbReference type="InterPro" id="IPR033468">
    <property type="entry name" value="Metaxin_GST"/>
</dbReference>
<dbReference type="CDD" id="cd03054">
    <property type="entry name" value="GST_N_Metaxin"/>
    <property type="match status" value="1"/>
</dbReference>
<gene>
    <name evidence="4" type="ORF">TCIL3000_8_6470</name>
</gene>
<dbReference type="SFLD" id="SFLDG01180">
    <property type="entry name" value="SUF1"/>
    <property type="match status" value="1"/>
</dbReference>
<dbReference type="InterPro" id="IPR050931">
    <property type="entry name" value="Mito_Protein_Transport_Metaxin"/>
</dbReference>
<dbReference type="Pfam" id="PF17172">
    <property type="entry name" value="GST_N_4"/>
    <property type="match status" value="1"/>
</dbReference>
<dbReference type="InterPro" id="IPR036249">
    <property type="entry name" value="Thioredoxin-like_sf"/>
</dbReference>
<dbReference type="AlphaFoldDB" id="G0USQ7"/>
<dbReference type="InterPro" id="IPR036282">
    <property type="entry name" value="Glutathione-S-Trfase_C_sf"/>
</dbReference>
<dbReference type="SUPFAM" id="SSF47616">
    <property type="entry name" value="GST C-terminal domain-like"/>
    <property type="match status" value="1"/>
</dbReference>
<feature type="domain" description="Thioredoxin-like fold" evidence="3">
    <location>
        <begin position="70"/>
        <end position="161"/>
    </location>
</feature>
<name>G0USQ7_TRYCI</name>
<dbReference type="CDD" id="cd03193">
    <property type="entry name" value="GST_C_Metaxin"/>
    <property type="match status" value="1"/>
</dbReference>
<accession>G0USQ7</accession>
<dbReference type="Gene3D" id="1.20.1050.10">
    <property type="match status" value="1"/>
</dbReference>